<evidence type="ECO:0000313" key="1">
    <source>
        <dbReference type="EMBL" id="MCW6511793.1"/>
    </source>
</evidence>
<organism evidence="1 2">
    <name type="scientific">Lichenifustis flavocetrariae</name>
    <dbReference type="NCBI Taxonomy" id="2949735"/>
    <lineage>
        <taxon>Bacteria</taxon>
        <taxon>Pseudomonadati</taxon>
        <taxon>Pseudomonadota</taxon>
        <taxon>Alphaproteobacteria</taxon>
        <taxon>Hyphomicrobiales</taxon>
        <taxon>Lichenihabitantaceae</taxon>
        <taxon>Lichenifustis</taxon>
    </lineage>
</organism>
<protein>
    <submittedName>
        <fullName evidence="1">Uncharacterized protein</fullName>
    </submittedName>
</protein>
<dbReference type="RefSeq" id="WP_282588203.1">
    <property type="nucleotide sequence ID" value="NZ_JAMOIM010000033.1"/>
</dbReference>
<gene>
    <name evidence="1" type="ORF">M8523_27910</name>
</gene>
<name>A0AA42CLQ1_9HYPH</name>
<accession>A0AA42CLQ1</accession>
<dbReference type="AlphaFoldDB" id="A0AA42CLQ1"/>
<reference evidence="1" key="1">
    <citation type="submission" date="2022-05" db="EMBL/GenBank/DDBJ databases">
        <authorList>
            <person name="Pankratov T."/>
        </authorList>
    </citation>
    <scope>NUCLEOTIDE SEQUENCE</scope>
    <source>
        <strain evidence="1">BP6-180914</strain>
    </source>
</reference>
<dbReference type="Proteomes" id="UP001165667">
    <property type="component" value="Unassembled WGS sequence"/>
</dbReference>
<dbReference type="EMBL" id="JAMOIM010000033">
    <property type="protein sequence ID" value="MCW6511793.1"/>
    <property type="molecule type" value="Genomic_DNA"/>
</dbReference>
<keyword evidence="2" id="KW-1185">Reference proteome</keyword>
<proteinExistence type="predicted"/>
<evidence type="ECO:0000313" key="2">
    <source>
        <dbReference type="Proteomes" id="UP001165667"/>
    </source>
</evidence>
<comment type="caution">
    <text evidence="1">The sequence shown here is derived from an EMBL/GenBank/DDBJ whole genome shotgun (WGS) entry which is preliminary data.</text>
</comment>
<sequence>MFLQDVLGILARMDEAVQTVAGAGRGANGRVAIGIKERIAELRAIKSQAEADAERAAAEADTIGPEITPATLTAFAAAARRKLRGPDGRFRRDHLRALAQRVEVADREVRIMGSRSELLRQLAIANGVATAAGGVPRSVPSWGTVQDEAGHHAYAIPL</sequence>